<reference evidence="5 6" key="1">
    <citation type="submission" date="2014-08" db="EMBL/GenBank/DDBJ databases">
        <title>Draft genome sequence of a novel L-asparaginase producing marine bacterium, Halomonas campaniensis.</title>
        <authorList>
            <person name="Sundarakrishnan B."/>
            <person name="Moushumi Priya A."/>
            <person name="Raman G."/>
            <person name="Sakthivel N."/>
            <person name="Park S."/>
            <person name="Jayachandran S."/>
        </authorList>
    </citation>
    <scope>NUCLEOTIDE SEQUENCE [LARGE SCALE GENOMIC DNA]</scope>
    <source>
        <strain evidence="5 6">SK03</strain>
    </source>
</reference>
<organism evidence="5 6">
    <name type="scientific">Halomonas campaniensis</name>
    <dbReference type="NCBI Taxonomy" id="213554"/>
    <lineage>
        <taxon>Bacteria</taxon>
        <taxon>Pseudomonadati</taxon>
        <taxon>Pseudomonadota</taxon>
        <taxon>Gammaproteobacteria</taxon>
        <taxon>Oceanospirillales</taxon>
        <taxon>Halomonadaceae</taxon>
        <taxon>Halomonas</taxon>
    </lineage>
</organism>
<dbReference type="InterPro" id="IPR010061">
    <property type="entry name" value="MeMal-semiAld_DH"/>
</dbReference>
<protein>
    <recommendedName>
        <fullName evidence="1">methylmalonate-semialdehyde dehydrogenase (CoA acylating)</fullName>
        <ecNumber evidence="1">1.2.1.27</ecNumber>
    </recommendedName>
</protein>
<dbReference type="PANTHER" id="PTHR43866:SF4">
    <property type="entry name" value="MALONATE-SEMIALDEHYDE DEHYDROGENASE"/>
    <property type="match status" value="1"/>
</dbReference>
<feature type="domain" description="Aldehyde dehydrogenase" evidence="4">
    <location>
        <begin position="18"/>
        <end position="480"/>
    </location>
</feature>
<dbReference type="GO" id="GO:0006574">
    <property type="term" value="P:L-valine catabolic process"/>
    <property type="evidence" value="ECO:0007669"/>
    <property type="project" value="TreeGrafter"/>
</dbReference>
<proteinExistence type="predicted"/>
<dbReference type="InterPro" id="IPR016160">
    <property type="entry name" value="Ald_DH_CS_CYS"/>
</dbReference>
<dbReference type="EC" id="1.2.1.27" evidence="1"/>
<dbReference type="SUPFAM" id="SSF53720">
    <property type="entry name" value="ALDH-like"/>
    <property type="match status" value="1"/>
</dbReference>
<keyword evidence="6" id="KW-1185">Reference proteome</keyword>
<sequence>MKTLSHYLNGQLSAVQSQRTSPVYNPATGEQSAQVALATADETREAVRIADEAFAAWSKTSPLKRARILFKFKALVEEHTDELARLISSEHGKVFSDAKGEVTRGLEVVEFACGIPHLQKGEHSMNVGSGVDSYSMMQPLGVCAGISPFNFPAMVPMWMFPIALACGNTFVMKPSEKDPSTPLRLAELLKEAGLPDGVFNVVNGDKEAVDVLLTDERVQAVSFVGSTPIAEYIYATASAHGKRVQALGGAKNHMVIMPDADLDQAVGALMGAAYGSAGERCMAISVAVPVGEETANRLREKLVAELDKLTVGPGLVDGPDNDMGPLITREHREKVAGYIQTGVDEGAELVVDGRQTTIDGAGDGYFIGGSLFDHVTPSMRIHSEEIFGPVLAIARVASFDEAVSMINAHEYGNGTAIFTRDGDAARQYCEQIQVGMVGVNVPIPVPMAFHSFGGWKRSLFGPLHMHGPDGVRFYTRMKTITQRWPSGIREETNHFTMPTM</sequence>
<dbReference type="CDD" id="cd07085">
    <property type="entry name" value="ALDH_F6_MMSDH"/>
    <property type="match status" value="1"/>
</dbReference>
<dbReference type="OrthoDB" id="9812625at2"/>
<dbReference type="STRING" id="213554.FF32_03935"/>
<dbReference type="NCBIfam" id="TIGR01722">
    <property type="entry name" value="MMSDH"/>
    <property type="match status" value="1"/>
</dbReference>
<dbReference type="Gene3D" id="3.40.309.10">
    <property type="entry name" value="Aldehyde Dehydrogenase, Chain A, domain 2"/>
    <property type="match status" value="1"/>
</dbReference>
<evidence type="ECO:0000259" key="4">
    <source>
        <dbReference type="Pfam" id="PF00171"/>
    </source>
</evidence>
<evidence type="ECO:0000256" key="3">
    <source>
        <dbReference type="ARBA" id="ARBA00023027"/>
    </source>
</evidence>
<dbReference type="EMBL" id="JPUA01000013">
    <property type="protein sequence ID" value="OWV30652.1"/>
    <property type="molecule type" value="Genomic_DNA"/>
</dbReference>
<accession>A0A246S2L2</accession>
<evidence type="ECO:0000256" key="1">
    <source>
        <dbReference type="ARBA" id="ARBA00013048"/>
    </source>
</evidence>
<evidence type="ECO:0000256" key="2">
    <source>
        <dbReference type="ARBA" id="ARBA00023002"/>
    </source>
</evidence>
<dbReference type="InterPro" id="IPR016162">
    <property type="entry name" value="Ald_DH_N"/>
</dbReference>
<dbReference type="Proteomes" id="UP000197334">
    <property type="component" value="Unassembled WGS sequence"/>
</dbReference>
<keyword evidence="3" id="KW-0520">NAD</keyword>
<dbReference type="PANTHER" id="PTHR43866">
    <property type="entry name" value="MALONATE-SEMIALDEHYDE DEHYDROGENASE"/>
    <property type="match status" value="1"/>
</dbReference>
<dbReference type="InterPro" id="IPR016163">
    <property type="entry name" value="Ald_DH_C"/>
</dbReference>
<dbReference type="GO" id="GO:0004491">
    <property type="term" value="F:methylmalonate-semialdehyde dehydrogenase (acylating, NAD) activity"/>
    <property type="evidence" value="ECO:0007669"/>
    <property type="project" value="UniProtKB-EC"/>
</dbReference>
<keyword evidence="2" id="KW-0560">Oxidoreductase</keyword>
<dbReference type="Gene3D" id="3.40.605.10">
    <property type="entry name" value="Aldehyde Dehydrogenase, Chain A, domain 1"/>
    <property type="match status" value="1"/>
</dbReference>
<dbReference type="InterPro" id="IPR016161">
    <property type="entry name" value="Ald_DH/histidinol_DH"/>
</dbReference>
<dbReference type="GO" id="GO:0006210">
    <property type="term" value="P:thymine catabolic process"/>
    <property type="evidence" value="ECO:0007669"/>
    <property type="project" value="TreeGrafter"/>
</dbReference>
<evidence type="ECO:0000313" key="5">
    <source>
        <dbReference type="EMBL" id="OWV30652.1"/>
    </source>
</evidence>
<name>A0A246S2L2_9GAMM</name>
<dbReference type="InterPro" id="IPR015590">
    <property type="entry name" value="Aldehyde_DH_dom"/>
</dbReference>
<dbReference type="FunFam" id="3.40.605.10:FF:000003">
    <property type="entry name" value="Methylmalonate-semialdehyde dehydrogenase [acylating]"/>
    <property type="match status" value="1"/>
</dbReference>
<dbReference type="Pfam" id="PF00171">
    <property type="entry name" value="Aldedh"/>
    <property type="match status" value="1"/>
</dbReference>
<dbReference type="AlphaFoldDB" id="A0A246S2L2"/>
<dbReference type="FunFam" id="3.40.309.10:FF:000002">
    <property type="entry name" value="Methylmalonate-semialdehyde dehydrogenase (Acylating)"/>
    <property type="match status" value="1"/>
</dbReference>
<dbReference type="RefSeq" id="WP_088699245.1">
    <property type="nucleotide sequence ID" value="NZ_JPUA01000013.1"/>
</dbReference>
<gene>
    <name evidence="5" type="ORF">JI62_05740</name>
</gene>
<comment type="caution">
    <text evidence="5">The sequence shown here is derived from an EMBL/GenBank/DDBJ whole genome shotgun (WGS) entry which is preliminary data.</text>
</comment>
<dbReference type="PROSITE" id="PS00070">
    <property type="entry name" value="ALDEHYDE_DEHYDR_CYS"/>
    <property type="match status" value="1"/>
</dbReference>
<evidence type="ECO:0000313" key="6">
    <source>
        <dbReference type="Proteomes" id="UP000197334"/>
    </source>
</evidence>